<dbReference type="GO" id="GO:0008081">
    <property type="term" value="F:phosphoric diester hydrolase activity"/>
    <property type="evidence" value="ECO:0007669"/>
    <property type="project" value="InterPro"/>
</dbReference>
<gene>
    <name evidence="2" type="ORF">SDC9_111251</name>
</gene>
<dbReference type="Gene3D" id="3.20.20.190">
    <property type="entry name" value="Phosphatidylinositol (PI) phosphodiesterase"/>
    <property type="match status" value="1"/>
</dbReference>
<dbReference type="PANTHER" id="PTHR46211">
    <property type="entry name" value="GLYCEROPHOSPHORYL DIESTER PHOSPHODIESTERASE"/>
    <property type="match status" value="1"/>
</dbReference>
<dbReference type="AlphaFoldDB" id="A0A645BG01"/>
<dbReference type="PANTHER" id="PTHR46211:SF1">
    <property type="entry name" value="GLYCEROPHOSPHODIESTER PHOSPHODIESTERASE, CYTOPLASMIC"/>
    <property type="match status" value="1"/>
</dbReference>
<dbReference type="SUPFAM" id="SSF51695">
    <property type="entry name" value="PLC-like phosphodiesterases"/>
    <property type="match status" value="1"/>
</dbReference>
<sequence>MNQKNVIITLIFLTFVFSATSQEIIAHRGYWKTEGSAQNSVAALMNADALDVYGSEVDIWLSSDGVPVVNHDADVLLDGKKLRVQETSAAVLRKVKLANGEPLPTVEEYLTAFEKCRNARLIVEFKTHSDRKAEDELAEKVINMIREKGLQNRVEYISFGINFVNQVRKLDPAAPVYYLNGDLSPRVIKSMGAAGIDYHFNVLKKNPHWVKEAHYLGLKVNVWTVNTPEGIREMLDLKVDFITTDEPLLTGELINKQK</sequence>
<accession>A0A645BG01</accession>
<dbReference type="Pfam" id="PF03009">
    <property type="entry name" value="GDPD"/>
    <property type="match status" value="1"/>
</dbReference>
<name>A0A645BG01_9ZZZZ</name>
<dbReference type="InterPro" id="IPR017946">
    <property type="entry name" value="PLC-like_Pdiesterase_TIM-brl"/>
</dbReference>
<organism evidence="2">
    <name type="scientific">bioreactor metagenome</name>
    <dbReference type="NCBI Taxonomy" id="1076179"/>
    <lineage>
        <taxon>unclassified sequences</taxon>
        <taxon>metagenomes</taxon>
        <taxon>ecological metagenomes</taxon>
    </lineage>
</organism>
<reference evidence="2" key="1">
    <citation type="submission" date="2019-08" db="EMBL/GenBank/DDBJ databases">
        <authorList>
            <person name="Kucharzyk K."/>
            <person name="Murdoch R.W."/>
            <person name="Higgins S."/>
            <person name="Loffler F."/>
        </authorList>
    </citation>
    <scope>NUCLEOTIDE SEQUENCE</scope>
</reference>
<comment type="caution">
    <text evidence="2">The sequence shown here is derived from an EMBL/GenBank/DDBJ whole genome shotgun (WGS) entry which is preliminary data.</text>
</comment>
<evidence type="ECO:0000259" key="1">
    <source>
        <dbReference type="PROSITE" id="PS51704"/>
    </source>
</evidence>
<feature type="domain" description="GP-PDE" evidence="1">
    <location>
        <begin position="22"/>
        <end position="254"/>
    </location>
</feature>
<dbReference type="EMBL" id="VSSQ01019909">
    <property type="protein sequence ID" value="MPM64365.1"/>
    <property type="molecule type" value="Genomic_DNA"/>
</dbReference>
<dbReference type="PROSITE" id="PS51704">
    <property type="entry name" value="GP_PDE"/>
    <property type="match status" value="1"/>
</dbReference>
<dbReference type="InterPro" id="IPR030395">
    <property type="entry name" value="GP_PDE_dom"/>
</dbReference>
<dbReference type="GO" id="GO:0006629">
    <property type="term" value="P:lipid metabolic process"/>
    <property type="evidence" value="ECO:0007669"/>
    <property type="project" value="InterPro"/>
</dbReference>
<evidence type="ECO:0000313" key="2">
    <source>
        <dbReference type="EMBL" id="MPM64365.1"/>
    </source>
</evidence>
<proteinExistence type="predicted"/>
<protein>
    <recommendedName>
        <fullName evidence="1">GP-PDE domain-containing protein</fullName>
    </recommendedName>
</protein>